<sequence length="76" mass="8231">MLNLTLPSLSFSVTTKTTEAIAARCIGFNPAVPPFLSTSSWEKEGHPGGRADSRPSARTFKASWQRQQTTSHPASQ</sequence>
<keyword evidence="3" id="KW-1185">Reference proteome</keyword>
<name>A0AAQ4FPY2_AMBAM</name>
<evidence type="ECO:0000313" key="3">
    <source>
        <dbReference type="Proteomes" id="UP001321473"/>
    </source>
</evidence>
<reference evidence="2 3" key="1">
    <citation type="journal article" date="2023" name="Arcadia Sci">
        <title>De novo assembly of a long-read Amblyomma americanum tick genome.</title>
        <authorList>
            <person name="Chou S."/>
            <person name="Poskanzer K.E."/>
            <person name="Rollins M."/>
            <person name="Thuy-Boun P.S."/>
        </authorList>
    </citation>
    <scope>NUCLEOTIDE SEQUENCE [LARGE SCALE GENOMIC DNA]</scope>
    <source>
        <strain evidence="2">F_SG_1</strain>
        <tissue evidence="2">Salivary glands</tissue>
    </source>
</reference>
<feature type="compositionally biased region" description="Basic and acidic residues" evidence="1">
    <location>
        <begin position="41"/>
        <end position="55"/>
    </location>
</feature>
<proteinExistence type="predicted"/>
<feature type="compositionally biased region" description="Polar residues" evidence="1">
    <location>
        <begin position="62"/>
        <end position="76"/>
    </location>
</feature>
<dbReference type="Proteomes" id="UP001321473">
    <property type="component" value="Unassembled WGS sequence"/>
</dbReference>
<protein>
    <submittedName>
        <fullName evidence="2">Uncharacterized protein</fullName>
    </submittedName>
</protein>
<feature type="region of interest" description="Disordered" evidence="1">
    <location>
        <begin position="36"/>
        <end position="76"/>
    </location>
</feature>
<evidence type="ECO:0000256" key="1">
    <source>
        <dbReference type="SAM" id="MobiDB-lite"/>
    </source>
</evidence>
<dbReference type="EMBL" id="JARKHS020000432">
    <property type="protein sequence ID" value="KAK8788843.1"/>
    <property type="molecule type" value="Genomic_DNA"/>
</dbReference>
<comment type="caution">
    <text evidence="2">The sequence shown here is derived from an EMBL/GenBank/DDBJ whole genome shotgun (WGS) entry which is preliminary data.</text>
</comment>
<accession>A0AAQ4FPY2</accession>
<dbReference type="AlphaFoldDB" id="A0AAQ4FPY2"/>
<gene>
    <name evidence="2" type="ORF">V5799_021381</name>
</gene>
<evidence type="ECO:0000313" key="2">
    <source>
        <dbReference type="EMBL" id="KAK8788843.1"/>
    </source>
</evidence>
<organism evidence="2 3">
    <name type="scientific">Amblyomma americanum</name>
    <name type="common">Lone star tick</name>
    <dbReference type="NCBI Taxonomy" id="6943"/>
    <lineage>
        <taxon>Eukaryota</taxon>
        <taxon>Metazoa</taxon>
        <taxon>Ecdysozoa</taxon>
        <taxon>Arthropoda</taxon>
        <taxon>Chelicerata</taxon>
        <taxon>Arachnida</taxon>
        <taxon>Acari</taxon>
        <taxon>Parasitiformes</taxon>
        <taxon>Ixodida</taxon>
        <taxon>Ixodoidea</taxon>
        <taxon>Ixodidae</taxon>
        <taxon>Amblyomminae</taxon>
        <taxon>Amblyomma</taxon>
    </lineage>
</organism>